<evidence type="ECO:0000313" key="1">
    <source>
        <dbReference type="EMBL" id="UFZ02972.1"/>
    </source>
</evidence>
<name>A0ABY3R7E5_9BRAD</name>
<organism evidence="1 2">
    <name type="scientific">Bradyrhizobium ontarionense</name>
    <dbReference type="NCBI Taxonomy" id="2898149"/>
    <lineage>
        <taxon>Bacteria</taxon>
        <taxon>Pseudomonadati</taxon>
        <taxon>Pseudomonadota</taxon>
        <taxon>Alphaproteobacteria</taxon>
        <taxon>Hyphomicrobiales</taxon>
        <taxon>Nitrobacteraceae</taxon>
        <taxon>Bradyrhizobium</taxon>
    </lineage>
</organism>
<dbReference type="RefSeq" id="WP_231318782.1">
    <property type="nucleotide sequence ID" value="NZ_CP088156.1"/>
</dbReference>
<dbReference type="EMBL" id="CP088156">
    <property type="protein sequence ID" value="UFZ02972.1"/>
    <property type="molecule type" value="Genomic_DNA"/>
</dbReference>
<dbReference type="Proteomes" id="UP001431010">
    <property type="component" value="Chromosome"/>
</dbReference>
<gene>
    <name evidence="1" type="ORF">LQG66_27500</name>
</gene>
<keyword evidence="2" id="KW-1185">Reference proteome</keyword>
<evidence type="ECO:0000313" key="2">
    <source>
        <dbReference type="Proteomes" id="UP001431010"/>
    </source>
</evidence>
<accession>A0ABY3R7E5</accession>
<proteinExistence type="predicted"/>
<reference evidence="1" key="1">
    <citation type="journal article" date="2024" name="Antonie Van Leeuwenhoek">
        <title>Bradyrhizobium ontarionense sp. nov., a novel bacterial symbiont isolated from Aeschynomene indica (Indian jointvetch), harbours photosynthesis, nitrogen fixation and nitrous oxide (N2O) reductase genes.</title>
        <authorList>
            <person name="Bromfield E.S.P."/>
            <person name="Cloutier S."/>
        </authorList>
    </citation>
    <scope>NUCLEOTIDE SEQUENCE</scope>
    <source>
        <strain evidence="1">A19</strain>
    </source>
</reference>
<sequence length="286" mass="32334">MSTKELRRSLSKTLEQAGLGNIKIDRIKWLAFADANIEQNARVHRATNDLLLKLVTEGTPGRCIHVTGEMRALLDPFHRDICSKMFKQSGNAFAVLYNLPRDQRTNRNKAIGWSLKKWSQKGRRAWPEYLRTLDVIAERAVDVHASTEEKEIQYSVFGNRYTQLQEKHADAAKAKRVWLLESDILNEALTDRGERLLNQSLDIDEGWYSGFLKSLGGLGARAILSKLADGKAIEIHQLDDDRLAEFGVSLADTTDALNTMGFAATDEQGRWMITKSGTEYLNLLTR</sequence>
<protein>
    <submittedName>
        <fullName evidence="1">Uncharacterized protein</fullName>
    </submittedName>
</protein>